<evidence type="ECO:0000313" key="1">
    <source>
        <dbReference type="EMBL" id="CAF2954368.1"/>
    </source>
</evidence>
<dbReference type="EMBL" id="HG994584">
    <property type="protein sequence ID" value="CAF2954368.1"/>
    <property type="molecule type" value="Genomic_DNA"/>
</dbReference>
<dbReference type="AlphaFoldDB" id="A0A7R8CWL8"/>
<reference evidence="1" key="1">
    <citation type="submission" date="2021-02" db="EMBL/GenBank/DDBJ databases">
        <authorList>
            <person name="Bekaert M."/>
        </authorList>
    </citation>
    <scope>NUCLEOTIDE SEQUENCE</scope>
    <source>
        <strain evidence="1">IoA-00</strain>
    </source>
</reference>
<sequence length="264" mass="29689">MSYSSSASSENKDINNIRIILIRDYPSHGKKVIFDSASTFREQLMENSNLDEYDQIYDNYGYKLLKTSKEDIKSLAELMYGNFPLKDRGCNFKLHLFENETDFMWSTLHKSSDISMFLSPNVSSSSVGSSFGNSISGLHQGISNIDVSQCDSGFFHSESMNLTSFSSISEGSNTSLAYMRRRMSGTNCLIHPLKLRDKKSLTEYSLPENQIFENGKSLSTLPSFKIDSVEFLKSSPSSNHIISDNNSPILALGIIFLTKYFKSL</sequence>
<proteinExistence type="predicted"/>
<gene>
    <name evidence="1" type="ORF">LSAA_9595</name>
</gene>
<dbReference type="Proteomes" id="UP000675881">
    <property type="component" value="Chromosome 5"/>
</dbReference>
<accession>A0A7R8CWL8</accession>
<protein>
    <submittedName>
        <fullName evidence="1">(salmon louse) hypothetical protein</fullName>
    </submittedName>
</protein>
<dbReference type="OrthoDB" id="10051712at2759"/>
<organism evidence="1 2">
    <name type="scientific">Lepeophtheirus salmonis</name>
    <name type="common">Salmon louse</name>
    <name type="synonym">Caligus salmonis</name>
    <dbReference type="NCBI Taxonomy" id="72036"/>
    <lineage>
        <taxon>Eukaryota</taxon>
        <taxon>Metazoa</taxon>
        <taxon>Ecdysozoa</taxon>
        <taxon>Arthropoda</taxon>
        <taxon>Crustacea</taxon>
        <taxon>Multicrustacea</taxon>
        <taxon>Hexanauplia</taxon>
        <taxon>Copepoda</taxon>
        <taxon>Siphonostomatoida</taxon>
        <taxon>Caligidae</taxon>
        <taxon>Lepeophtheirus</taxon>
    </lineage>
</organism>
<name>A0A7R8CWL8_LEPSM</name>
<keyword evidence="2" id="KW-1185">Reference proteome</keyword>
<evidence type="ECO:0000313" key="2">
    <source>
        <dbReference type="Proteomes" id="UP000675881"/>
    </source>
</evidence>